<dbReference type="EMBL" id="MSCH01000003">
    <property type="protein sequence ID" value="PQJ52601.1"/>
    <property type="molecule type" value="Genomic_DNA"/>
</dbReference>
<dbReference type="AlphaFoldDB" id="A0A2S7UTJ0"/>
<dbReference type="GO" id="GO:0003700">
    <property type="term" value="F:DNA-binding transcription factor activity"/>
    <property type="evidence" value="ECO:0007669"/>
    <property type="project" value="InterPro"/>
</dbReference>
<reference evidence="6 7" key="1">
    <citation type="submission" date="2016-12" db="EMBL/GenBank/DDBJ databases">
        <title>Diversity of luminous bacteria.</title>
        <authorList>
            <person name="Yoshizawa S."/>
            <person name="Kogure K."/>
        </authorList>
    </citation>
    <scope>NUCLEOTIDE SEQUENCE [LARGE SCALE GENOMIC DNA]</scope>
    <source>
        <strain evidence="6 7">SA4-48</strain>
    </source>
</reference>
<dbReference type="GO" id="GO:0006351">
    <property type="term" value="P:DNA-templated transcription"/>
    <property type="evidence" value="ECO:0007669"/>
    <property type="project" value="TreeGrafter"/>
</dbReference>
<dbReference type="PANTHER" id="PTHR30537">
    <property type="entry name" value="HTH-TYPE TRANSCRIPTIONAL REGULATOR"/>
    <property type="match status" value="1"/>
</dbReference>
<dbReference type="SUPFAM" id="SSF46785">
    <property type="entry name" value="Winged helix' DNA-binding domain"/>
    <property type="match status" value="1"/>
</dbReference>
<name>A0A2S7UTJ0_9GAMM</name>
<keyword evidence="7" id="KW-1185">Reference proteome</keyword>
<accession>A0A2S7UTJ0</accession>
<evidence type="ECO:0000313" key="6">
    <source>
        <dbReference type="EMBL" id="PQJ52601.1"/>
    </source>
</evidence>
<evidence type="ECO:0000256" key="3">
    <source>
        <dbReference type="ARBA" id="ARBA00023125"/>
    </source>
</evidence>
<comment type="similarity">
    <text evidence="1">Belongs to the LysR transcriptional regulatory family.</text>
</comment>
<feature type="domain" description="HTH lysR-type" evidence="5">
    <location>
        <begin position="8"/>
        <end position="63"/>
    </location>
</feature>
<dbReference type="GO" id="GO:0043565">
    <property type="term" value="F:sequence-specific DNA binding"/>
    <property type="evidence" value="ECO:0007669"/>
    <property type="project" value="TreeGrafter"/>
</dbReference>
<evidence type="ECO:0000259" key="5">
    <source>
        <dbReference type="PROSITE" id="PS50931"/>
    </source>
</evidence>
<evidence type="ECO:0000256" key="2">
    <source>
        <dbReference type="ARBA" id="ARBA00023015"/>
    </source>
</evidence>
<evidence type="ECO:0000256" key="1">
    <source>
        <dbReference type="ARBA" id="ARBA00009437"/>
    </source>
</evidence>
<keyword evidence="4" id="KW-0804">Transcription</keyword>
<evidence type="ECO:0000313" key="7">
    <source>
        <dbReference type="Proteomes" id="UP000239007"/>
    </source>
</evidence>
<dbReference type="InterPro" id="IPR036390">
    <property type="entry name" value="WH_DNA-bd_sf"/>
</dbReference>
<dbReference type="Gene3D" id="3.40.190.290">
    <property type="match status" value="1"/>
</dbReference>
<dbReference type="Proteomes" id="UP000239007">
    <property type="component" value="Unassembled WGS sequence"/>
</dbReference>
<dbReference type="OrthoDB" id="9786526at2"/>
<comment type="caution">
    <text evidence="6">The sequence shown here is derived from an EMBL/GenBank/DDBJ whole genome shotgun (WGS) entry which is preliminary data.</text>
</comment>
<dbReference type="Pfam" id="PF03466">
    <property type="entry name" value="LysR_substrate"/>
    <property type="match status" value="1"/>
</dbReference>
<proteinExistence type="inferred from homology"/>
<keyword evidence="2" id="KW-0805">Transcription regulation</keyword>
<dbReference type="InterPro" id="IPR036388">
    <property type="entry name" value="WH-like_DNA-bd_sf"/>
</dbReference>
<dbReference type="RefSeq" id="WP_105051064.1">
    <property type="nucleotide sequence ID" value="NZ_BMYG01000004.1"/>
</dbReference>
<sequence>MPTSFKSLEGIVAFVEVVSNGSFTKAAEISGHSTSYISKEITKLEERLGVRLLNRTTRSLSLTPEGEMYYQQCQQIVSDAVDAEQSMTGQQQKPKGLLRVSCPVNFGLSKLRPVLAKFTSQHKGVQLDLELNDRKIDMVAEGYDVIIRASLQQEDSSLISRRFMKSEVITVASPSYLRKNGLPKKPTDLAVHQTISYGYVKQPKLWMYIDKNGQPIHVNVDSQVTTNSGEMNLALSIAGKGITRIPRFHLNDEITDNKLVELFEDYPQIDVDIHLVYPSRKHMSSKVRSFIDFVIAELGD</sequence>
<dbReference type="Gene3D" id="1.10.10.10">
    <property type="entry name" value="Winged helix-like DNA-binding domain superfamily/Winged helix DNA-binding domain"/>
    <property type="match status" value="1"/>
</dbReference>
<dbReference type="Pfam" id="PF00126">
    <property type="entry name" value="HTH_1"/>
    <property type="match status" value="1"/>
</dbReference>
<keyword evidence="3" id="KW-0238">DNA-binding</keyword>
<organism evidence="6 7">
    <name type="scientific">Psychrosphaera saromensis</name>
    <dbReference type="NCBI Taxonomy" id="716813"/>
    <lineage>
        <taxon>Bacteria</taxon>
        <taxon>Pseudomonadati</taxon>
        <taxon>Pseudomonadota</taxon>
        <taxon>Gammaproteobacteria</taxon>
        <taxon>Alteromonadales</taxon>
        <taxon>Pseudoalteromonadaceae</taxon>
        <taxon>Psychrosphaera</taxon>
    </lineage>
</organism>
<gene>
    <name evidence="6" type="ORF">BTO11_02325</name>
</gene>
<dbReference type="SUPFAM" id="SSF53850">
    <property type="entry name" value="Periplasmic binding protein-like II"/>
    <property type="match status" value="1"/>
</dbReference>
<dbReference type="CDD" id="cd08422">
    <property type="entry name" value="PBP2_CrgA_like"/>
    <property type="match status" value="1"/>
</dbReference>
<protein>
    <submittedName>
        <fullName evidence="6">LysR family transcriptional regulator</fullName>
    </submittedName>
</protein>
<evidence type="ECO:0000256" key="4">
    <source>
        <dbReference type="ARBA" id="ARBA00023163"/>
    </source>
</evidence>
<dbReference type="PANTHER" id="PTHR30537:SF5">
    <property type="entry name" value="HTH-TYPE TRANSCRIPTIONAL ACTIVATOR TTDR-RELATED"/>
    <property type="match status" value="1"/>
</dbReference>
<dbReference type="InterPro" id="IPR005119">
    <property type="entry name" value="LysR_subst-bd"/>
</dbReference>
<dbReference type="InterPro" id="IPR000847">
    <property type="entry name" value="LysR_HTH_N"/>
</dbReference>
<dbReference type="PROSITE" id="PS50931">
    <property type="entry name" value="HTH_LYSR"/>
    <property type="match status" value="1"/>
</dbReference>
<dbReference type="InterPro" id="IPR058163">
    <property type="entry name" value="LysR-type_TF_proteobact-type"/>
</dbReference>
<dbReference type="FunFam" id="1.10.10.10:FF:000001">
    <property type="entry name" value="LysR family transcriptional regulator"/>
    <property type="match status" value="1"/>
</dbReference>